<organism evidence="1 2">
    <name type="scientific">Steroidobacter flavus</name>
    <dbReference type="NCBI Taxonomy" id="1842136"/>
    <lineage>
        <taxon>Bacteria</taxon>
        <taxon>Pseudomonadati</taxon>
        <taxon>Pseudomonadota</taxon>
        <taxon>Gammaproteobacteria</taxon>
        <taxon>Steroidobacterales</taxon>
        <taxon>Steroidobacteraceae</taxon>
        <taxon>Steroidobacter</taxon>
    </lineage>
</organism>
<gene>
    <name evidence="1" type="ORF">ACFPN2_28280</name>
</gene>
<dbReference type="Proteomes" id="UP001595904">
    <property type="component" value="Unassembled WGS sequence"/>
</dbReference>
<keyword evidence="2" id="KW-1185">Reference proteome</keyword>
<protein>
    <submittedName>
        <fullName evidence="1">Uncharacterized protein</fullName>
    </submittedName>
</protein>
<dbReference type="RefSeq" id="WP_380602969.1">
    <property type="nucleotide sequence ID" value="NZ_JBHSDU010000015.1"/>
</dbReference>
<dbReference type="EMBL" id="JBHSDU010000015">
    <property type="protein sequence ID" value="MFC4313014.1"/>
    <property type="molecule type" value="Genomic_DNA"/>
</dbReference>
<sequence>MKADVRDRALLAALRPSELAAYLRSQGWQEADTIHADSWALFTCEDAEIALPLTDRFRDYPQRVADVLRTLEIVEGRDQLQILADLSMTSTDVVRVRILDPEAQDGTLPLDRAMDVVTHTHHLMLAAACSTAEPKMFYPARKPARAIDYMKRVRMGQTERGSFVVTVLSRVPPDLISPAQAEDFGLPEPFERQVPVKLSTAIDAVTRAAGHAIATGSLDQFEAAVPRGVSSNLCTAMSGLGTADYGPRAVTIDMTWARSRRVPPPPRAATFVMPDFAPVLKEAALLLKTKAPREEFEMRGFVFRLRADPPGTHVGEVTVQAEVDGEPRNIWLDLQHADYALAARAHTERRLFSATGVLKKEGRSYRLFYPRNVRIIEVID</sequence>
<evidence type="ECO:0000313" key="1">
    <source>
        <dbReference type="EMBL" id="MFC4313014.1"/>
    </source>
</evidence>
<accession>A0ABV8T3N5</accession>
<name>A0ABV8T3N5_9GAMM</name>
<reference evidence="2" key="1">
    <citation type="journal article" date="2019" name="Int. J. Syst. Evol. Microbiol.">
        <title>The Global Catalogue of Microorganisms (GCM) 10K type strain sequencing project: providing services to taxonomists for standard genome sequencing and annotation.</title>
        <authorList>
            <consortium name="The Broad Institute Genomics Platform"/>
            <consortium name="The Broad Institute Genome Sequencing Center for Infectious Disease"/>
            <person name="Wu L."/>
            <person name="Ma J."/>
        </authorList>
    </citation>
    <scope>NUCLEOTIDE SEQUENCE [LARGE SCALE GENOMIC DNA]</scope>
    <source>
        <strain evidence="2">CGMCC 1.10759</strain>
    </source>
</reference>
<proteinExistence type="predicted"/>
<evidence type="ECO:0000313" key="2">
    <source>
        <dbReference type="Proteomes" id="UP001595904"/>
    </source>
</evidence>
<comment type="caution">
    <text evidence="1">The sequence shown here is derived from an EMBL/GenBank/DDBJ whole genome shotgun (WGS) entry which is preliminary data.</text>
</comment>